<dbReference type="AlphaFoldDB" id="A0A4Z2F6F6"/>
<comment type="caution">
    <text evidence="2">The sequence shown here is derived from an EMBL/GenBank/DDBJ whole genome shotgun (WGS) entry which is preliminary data.</text>
</comment>
<evidence type="ECO:0000256" key="1">
    <source>
        <dbReference type="SAM" id="MobiDB-lite"/>
    </source>
</evidence>
<gene>
    <name evidence="2" type="ORF">EYF80_053482</name>
</gene>
<proteinExistence type="predicted"/>
<name>A0A4Z2F6F6_9TELE</name>
<feature type="region of interest" description="Disordered" evidence="1">
    <location>
        <begin position="202"/>
        <end position="244"/>
    </location>
</feature>
<accession>A0A4Z2F6F6</accession>
<dbReference type="Proteomes" id="UP000314294">
    <property type="component" value="Unassembled WGS sequence"/>
</dbReference>
<organism evidence="2 3">
    <name type="scientific">Liparis tanakae</name>
    <name type="common">Tanaka's snailfish</name>
    <dbReference type="NCBI Taxonomy" id="230148"/>
    <lineage>
        <taxon>Eukaryota</taxon>
        <taxon>Metazoa</taxon>
        <taxon>Chordata</taxon>
        <taxon>Craniata</taxon>
        <taxon>Vertebrata</taxon>
        <taxon>Euteleostomi</taxon>
        <taxon>Actinopterygii</taxon>
        <taxon>Neopterygii</taxon>
        <taxon>Teleostei</taxon>
        <taxon>Neoteleostei</taxon>
        <taxon>Acanthomorphata</taxon>
        <taxon>Eupercaria</taxon>
        <taxon>Perciformes</taxon>
        <taxon>Cottioidei</taxon>
        <taxon>Cottales</taxon>
        <taxon>Liparidae</taxon>
        <taxon>Liparis</taxon>
    </lineage>
</organism>
<evidence type="ECO:0000313" key="2">
    <source>
        <dbReference type="EMBL" id="TNN36351.1"/>
    </source>
</evidence>
<sequence length="265" mass="29076">MSGEVPLLLQEDKLTTAKSVFTATVSTKLAAERSRTRLCVAAPPGPPAAPHSPRSGSPRSGSASCRWGSVWPDGAPSPCWAVVFESLAGGLLAASFCPEGDMTHQEEIRALLPLLPRERFTQREAPLRRQRDTCSHGRHFQLIQRPDLQTSFSCLVLLLIGLQRSSAGPAMSMTVSIEKPTETAKPRSRLSRMVLKNRDVDGVAHDGHGKRIADDLREQRGVRNSRRFESAAGDRAEPLGSTEQNRRVLRSRTAIQVVNKQTQRT</sequence>
<feature type="region of interest" description="Disordered" evidence="1">
    <location>
        <begin position="41"/>
        <end position="63"/>
    </location>
</feature>
<evidence type="ECO:0000313" key="3">
    <source>
        <dbReference type="Proteomes" id="UP000314294"/>
    </source>
</evidence>
<dbReference type="EMBL" id="SRLO01001629">
    <property type="protein sequence ID" value="TNN36351.1"/>
    <property type="molecule type" value="Genomic_DNA"/>
</dbReference>
<protein>
    <submittedName>
        <fullName evidence="2">Uncharacterized protein</fullName>
    </submittedName>
</protein>
<keyword evidence="3" id="KW-1185">Reference proteome</keyword>
<feature type="compositionally biased region" description="Low complexity" evidence="1">
    <location>
        <begin position="51"/>
        <end position="63"/>
    </location>
</feature>
<feature type="compositionally biased region" description="Basic and acidic residues" evidence="1">
    <location>
        <begin position="202"/>
        <end position="237"/>
    </location>
</feature>
<reference evidence="2 3" key="1">
    <citation type="submission" date="2019-03" db="EMBL/GenBank/DDBJ databases">
        <title>First draft genome of Liparis tanakae, snailfish: a comprehensive survey of snailfish specific genes.</title>
        <authorList>
            <person name="Kim W."/>
            <person name="Song I."/>
            <person name="Jeong J.-H."/>
            <person name="Kim D."/>
            <person name="Kim S."/>
            <person name="Ryu S."/>
            <person name="Song J.Y."/>
            <person name="Lee S.K."/>
        </authorList>
    </citation>
    <scope>NUCLEOTIDE SEQUENCE [LARGE SCALE GENOMIC DNA]</scope>
    <source>
        <tissue evidence="2">Muscle</tissue>
    </source>
</reference>